<dbReference type="InterPro" id="IPR002528">
    <property type="entry name" value="MATE_fam"/>
</dbReference>
<keyword evidence="2" id="KW-0813">Transport</keyword>
<dbReference type="InterPro" id="IPR050222">
    <property type="entry name" value="MATE_MdtK"/>
</dbReference>
<feature type="region of interest" description="Disordered" evidence="3">
    <location>
        <begin position="1"/>
        <end position="21"/>
    </location>
</feature>
<feature type="transmembrane region" description="Helical" evidence="4">
    <location>
        <begin position="352"/>
        <end position="369"/>
    </location>
</feature>
<dbReference type="Pfam" id="PF01554">
    <property type="entry name" value="MatE"/>
    <property type="match status" value="1"/>
</dbReference>
<evidence type="ECO:0000256" key="2">
    <source>
        <dbReference type="ARBA" id="ARBA00022448"/>
    </source>
</evidence>
<comment type="caution">
    <text evidence="5">The sequence shown here is derived from an EMBL/GenBank/DDBJ whole genome shotgun (WGS) entry which is preliminary data.</text>
</comment>
<comment type="similarity">
    <text evidence="1">Belongs to the multi antimicrobial extrusion (MATE) (TC 2.A.66.1) family.</text>
</comment>
<feature type="transmembrane region" description="Helical" evidence="4">
    <location>
        <begin position="121"/>
        <end position="143"/>
    </location>
</feature>
<keyword evidence="4" id="KW-0812">Transmembrane</keyword>
<feature type="compositionally biased region" description="Basic residues" evidence="3">
    <location>
        <begin position="258"/>
        <end position="271"/>
    </location>
</feature>
<dbReference type="PANTHER" id="PTHR43298">
    <property type="entry name" value="MULTIDRUG RESISTANCE PROTEIN NORM-RELATED"/>
    <property type="match status" value="1"/>
</dbReference>
<feature type="transmembrane region" description="Helical" evidence="4">
    <location>
        <begin position="86"/>
        <end position="109"/>
    </location>
</feature>
<dbReference type="Proteomes" id="UP001530400">
    <property type="component" value="Unassembled WGS sequence"/>
</dbReference>
<keyword evidence="4" id="KW-0472">Membrane</keyword>
<organism evidence="5 6">
    <name type="scientific">Cyclotella atomus</name>
    <dbReference type="NCBI Taxonomy" id="382360"/>
    <lineage>
        <taxon>Eukaryota</taxon>
        <taxon>Sar</taxon>
        <taxon>Stramenopiles</taxon>
        <taxon>Ochrophyta</taxon>
        <taxon>Bacillariophyta</taxon>
        <taxon>Coscinodiscophyceae</taxon>
        <taxon>Thalassiosirophycidae</taxon>
        <taxon>Stephanodiscales</taxon>
        <taxon>Stephanodiscaceae</taxon>
        <taxon>Cyclotella</taxon>
    </lineage>
</organism>
<feature type="compositionally biased region" description="Basic and acidic residues" evidence="3">
    <location>
        <begin position="272"/>
        <end position="282"/>
    </location>
</feature>
<gene>
    <name evidence="5" type="ORF">ACHAWO_009696</name>
</gene>
<feature type="transmembrane region" description="Helical" evidence="4">
    <location>
        <begin position="163"/>
        <end position="186"/>
    </location>
</feature>
<dbReference type="AlphaFoldDB" id="A0ABD3NRX4"/>
<keyword evidence="6" id="KW-1185">Reference proteome</keyword>
<evidence type="ECO:0000256" key="1">
    <source>
        <dbReference type="ARBA" id="ARBA00010199"/>
    </source>
</evidence>
<dbReference type="EMBL" id="JALLPJ020000967">
    <property type="protein sequence ID" value="KAL3778840.1"/>
    <property type="molecule type" value="Genomic_DNA"/>
</dbReference>
<keyword evidence="4" id="KW-1133">Transmembrane helix</keyword>
<dbReference type="PANTHER" id="PTHR43298:SF2">
    <property type="entry name" value="FMN_FAD EXPORTER YEEO-RELATED"/>
    <property type="match status" value="1"/>
</dbReference>
<accession>A0ABD3NRX4</accession>
<feature type="transmembrane region" description="Helical" evidence="4">
    <location>
        <begin position="60"/>
        <end position="80"/>
    </location>
</feature>
<evidence type="ECO:0000256" key="4">
    <source>
        <dbReference type="SAM" id="Phobius"/>
    </source>
</evidence>
<protein>
    <submittedName>
        <fullName evidence="5">Uncharacterized protein</fullName>
    </submittedName>
</protein>
<evidence type="ECO:0000313" key="5">
    <source>
        <dbReference type="EMBL" id="KAL3778840.1"/>
    </source>
</evidence>
<evidence type="ECO:0000313" key="6">
    <source>
        <dbReference type="Proteomes" id="UP001530400"/>
    </source>
</evidence>
<feature type="region of interest" description="Disordered" evidence="3">
    <location>
        <begin position="249"/>
        <end position="290"/>
    </location>
</feature>
<reference evidence="5 6" key="1">
    <citation type="submission" date="2024-10" db="EMBL/GenBank/DDBJ databases">
        <title>Updated reference genomes for cyclostephanoid diatoms.</title>
        <authorList>
            <person name="Roberts W.R."/>
            <person name="Alverson A.J."/>
        </authorList>
    </citation>
    <scope>NUCLEOTIDE SEQUENCE [LARGE SCALE GENOMIC DNA]</scope>
    <source>
        <strain evidence="5 6">AJA010-31</strain>
    </source>
</reference>
<sequence>MGHCRGSLGNQPNSDNSILSDDDDYVMERENSPEDLSVGALKPFLHIAVQRALAKFVGAFVWESTTFTVSFLGVASLGAYSITYNLFRFISVSFAAAVGNAACILTGRYIGNQRLKDAKTVYYMSLLLILIIESVIVAALLIWKVEIGHLFSIDDEVAIIVSNILPMLSVVLLTDAINGVSSATFYGIGRQKWKLYNSLVERKMLTWIILLLLAICLAIPYSLAFQTIEYKYTPRHLNVHALRLALDDGGSTSVQRPLPRRSLKKRKNKRRERMDRVFRNTETEQTSDGEYEIETRPIRRIDAIEAGLDYWMDEIDLEKERQRKIAAKNRKAMEGQISRDKLKEEVIAPYKQNWIGIFSVMIMILSMIIKKFPELMQIPVIPIPDL</sequence>
<name>A0ABD3NRX4_9STRA</name>
<feature type="transmembrane region" description="Helical" evidence="4">
    <location>
        <begin position="207"/>
        <end position="228"/>
    </location>
</feature>
<proteinExistence type="inferred from homology"/>
<evidence type="ECO:0000256" key="3">
    <source>
        <dbReference type="SAM" id="MobiDB-lite"/>
    </source>
</evidence>